<organism evidence="6 7">
    <name type="scientific">Cafeteria roenbergensis virus (strain BV-PW1)</name>
    <name type="common">CroV</name>
    <dbReference type="NCBI Taxonomy" id="693272"/>
    <lineage>
        <taxon>Viruses</taxon>
        <taxon>Varidnaviria</taxon>
        <taxon>Bamfordvirae</taxon>
        <taxon>Nucleocytoviricota</taxon>
        <taxon>Megaviricetes</taxon>
        <taxon>Imitervirales</taxon>
        <taxon>Mimiviridae</taxon>
        <taxon>Aliimimivirinae</taxon>
        <taxon>Rheavirus</taxon>
        <taxon>Rheavirus sinusmexicani</taxon>
    </lineage>
</organism>
<dbReference type="InterPro" id="IPR007542">
    <property type="entry name" value="MCP_C"/>
</dbReference>
<feature type="domain" description="Major capsid protein C-terminal" evidence="4">
    <location>
        <begin position="312"/>
        <end position="500"/>
    </location>
</feature>
<evidence type="ECO:0000313" key="6">
    <source>
        <dbReference type="EMBL" id="ADO67209.1"/>
    </source>
</evidence>
<dbReference type="GeneID" id="9887578"/>
<dbReference type="Gene3D" id="2.70.9.20">
    <property type="entry name" value="Major capsid protein Vp54"/>
    <property type="match status" value="1"/>
</dbReference>
<dbReference type="InterPro" id="IPR038519">
    <property type="entry name" value="MCP_C_sf"/>
</dbReference>
<gene>
    <name evidence="6" type="ORF">crov176</name>
</gene>
<dbReference type="Gene3D" id="2.70.9.10">
    <property type="entry name" value="Adenovirus Type 2 Hexon, domain 4"/>
    <property type="match status" value="1"/>
</dbReference>
<dbReference type="OrthoDB" id="5765at10239"/>
<reference evidence="6 7" key="1">
    <citation type="journal article" date="2010" name="Proc. Natl. Acad. Sci. U.S.A.">
        <title>Giant virus with a remarkable complement of genes infects marine zooplankton.</title>
        <authorList>
            <person name="Fischer M.G."/>
            <person name="Allen M.J."/>
            <person name="Wilson W.H."/>
            <person name="Suttle C.A."/>
        </authorList>
    </citation>
    <scope>NUCLEOTIDE SEQUENCE [LARGE SCALE GENOMIC DNA]</scope>
    <source>
        <strain evidence="6 7">BV-PW1</strain>
    </source>
</reference>
<feature type="domain" description="Major capsid protein N-terminal" evidence="5">
    <location>
        <begin position="25"/>
        <end position="202"/>
    </location>
</feature>
<evidence type="ECO:0000256" key="2">
    <source>
        <dbReference type="ARBA" id="ARBA00022561"/>
    </source>
</evidence>
<evidence type="ECO:0000256" key="1">
    <source>
        <dbReference type="ARBA" id="ARBA00004328"/>
    </source>
</evidence>
<keyword evidence="2" id="KW-0167">Capsid protein</keyword>
<dbReference type="Pfam" id="PF04451">
    <property type="entry name" value="Capsid_NCLDV"/>
    <property type="match status" value="1"/>
</dbReference>
<accession>E3T4U6</accession>
<keyword evidence="7" id="KW-1185">Reference proteome</keyword>
<evidence type="ECO:0000259" key="4">
    <source>
        <dbReference type="Pfam" id="PF04451"/>
    </source>
</evidence>
<proteinExistence type="predicted"/>
<evidence type="ECO:0000259" key="5">
    <source>
        <dbReference type="Pfam" id="PF16903"/>
    </source>
</evidence>
<dbReference type="RefSeq" id="YP_003969808.1">
    <property type="nucleotide sequence ID" value="NC_014637.1"/>
</dbReference>
<dbReference type="SUPFAM" id="SSF49749">
    <property type="entry name" value="Group II dsDNA viruses VP"/>
    <property type="match status" value="2"/>
</dbReference>
<dbReference type="GO" id="GO:0005198">
    <property type="term" value="F:structural molecule activity"/>
    <property type="evidence" value="ECO:0007669"/>
    <property type="project" value="InterPro"/>
</dbReference>
<keyword evidence="3" id="KW-0946">Virion</keyword>
<protein>
    <submittedName>
        <fullName evidence="6">Putative capsid protein 4</fullName>
    </submittedName>
</protein>
<dbReference type="KEGG" id="vg:9887578"/>
<dbReference type="Proteomes" id="UP000029781">
    <property type="component" value="Segment"/>
</dbReference>
<dbReference type="Pfam" id="PF16903">
    <property type="entry name" value="Capsid_N"/>
    <property type="match status" value="1"/>
</dbReference>
<dbReference type="EMBL" id="GU244497">
    <property type="protein sequence ID" value="ADO67209.1"/>
    <property type="molecule type" value="Genomic_DNA"/>
</dbReference>
<dbReference type="InterPro" id="IPR016112">
    <property type="entry name" value="VP_dsDNA_II"/>
</dbReference>
<dbReference type="InterPro" id="IPR031654">
    <property type="entry name" value="Capsid_N"/>
</dbReference>
<dbReference type="GO" id="GO:0019028">
    <property type="term" value="C:viral capsid"/>
    <property type="evidence" value="ECO:0007669"/>
    <property type="project" value="UniProtKB-KW"/>
</dbReference>
<name>E3T4U6_CROVB</name>
<organismHost>
    <name type="scientific">Cafeteria roenbergensis</name>
    <name type="common">Marine flagellate</name>
    <dbReference type="NCBI Taxonomy" id="33653"/>
</organismHost>
<evidence type="ECO:0000256" key="3">
    <source>
        <dbReference type="ARBA" id="ARBA00022844"/>
    </source>
</evidence>
<sequence>MSVGLLILATNSGEKHFITNKPEITFFKKVYKRHTNFSVEVIPSYFINPIDFGRNTTLNVSKHGDLINEIYLHLKLPPLISSNDSLDNFKIQYVKNLGYSLIKKIELEIGGNVLTREYGEWLYIWNELTTPLQQKRGVNIILGNTDIYTKAEPTKNSLSLNIPLYFWFNNGTCNSLPLVSLSKDDIKIHIELRKLSEVIKQTPEKQIKIIQNFCSLKEGDEFYQIINGKKSVGIFYKFDLTKNLIYYNSLIGEIVYSENPNENILYTSYDDTFEISNEINSIGKVGDYFNLNYPSLVEGYCLINYIFLDNEERYLYLTKNHEYLVQVPQNLTEESFSSSNIKYNLHLVHPVVSIYFRVILEQNIINKDYFEYSKYPLTDKDVIENKMYNGNKLLKTDSLIKKIKLFINGQQLSNIDNPYFFNLLQNVKYYGGRGNEFIYKYSFSINPLSKCQPFGSLNFSKIDDSYLQLTLDGVIDYQNPVRIKGYAVNHNIFRIINGIGKFVFAS</sequence>
<evidence type="ECO:0000313" key="7">
    <source>
        <dbReference type="Proteomes" id="UP000029781"/>
    </source>
</evidence>
<comment type="subcellular location">
    <subcellularLocation>
        <location evidence="1">Virion</location>
    </subcellularLocation>
</comment>